<dbReference type="PANTHER" id="PTHR11786">
    <property type="entry name" value="N-HYDROXYARYLAMINE O-ACETYLTRANSFERASE"/>
    <property type="match status" value="1"/>
</dbReference>
<dbReference type="RefSeq" id="WP_344299889.1">
    <property type="nucleotide sequence ID" value="NZ_BAAAQW010000006.1"/>
</dbReference>
<protein>
    <submittedName>
        <fullName evidence="3">Arylamine N-acetyltransferase</fullName>
    </submittedName>
</protein>
<proteinExistence type="inferred from homology"/>
<dbReference type="Gene3D" id="2.40.128.150">
    <property type="entry name" value="Cysteine proteinases"/>
    <property type="match status" value="1"/>
</dbReference>
<dbReference type="InterPro" id="IPR001447">
    <property type="entry name" value="Arylamine_N-AcTrfase"/>
</dbReference>
<dbReference type="Pfam" id="PF00797">
    <property type="entry name" value="Acetyltransf_2"/>
    <property type="match status" value="1"/>
</dbReference>
<evidence type="ECO:0000256" key="2">
    <source>
        <dbReference type="RuleBase" id="RU003452"/>
    </source>
</evidence>
<gene>
    <name evidence="3" type="primary">nat</name>
    <name evidence="3" type="ORF">GCM10009849_23240</name>
</gene>
<sequence length="303" mass="32386">MAEQGGSRDFLADYFARIGYEGSAEPTLANIAAVHAHHTRTIPFENLGPATGNPVDIAPEAIRGGLVDRRRGGYCFQHAGLISRALADMGVTRVENHLGRVYWRRPPGSGAPARTHLATVFDHDGQRYLVDGGFGGFNPSGLLPLDLALADAVRTTPLGTFRVVDVAAAGLPAEDTVNIDFMVQAQADGAWANLYGVDLRPNAPMDLTVSNWYVSTSRTAPFTTSLMFSILTETQRITLANLSLAVRTYAADGSSTVEKRTLAGAAELRDASHELFRIEDATVDWDAAYAVGASAERAAAAQR</sequence>
<dbReference type="PRINTS" id="PR01543">
    <property type="entry name" value="ANATRNSFRASE"/>
</dbReference>
<dbReference type="EMBL" id="BAAAQW010000006">
    <property type="protein sequence ID" value="GAA2200895.1"/>
    <property type="molecule type" value="Genomic_DNA"/>
</dbReference>
<evidence type="ECO:0000256" key="1">
    <source>
        <dbReference type="ARBA" id="ARBA00006547"/>
    </source>
</evidence>
<keyword evidence="4" id="KW-1185">Reference proteome</keyword>
<dbReference type="Gene3D" id="3.30.2140.10">
    <property type="entry name" value="Arylamine N-acetyltransferase"/>
    <property type="match status" value="1"/>
</dbReference>
<evidence type="ECO:0000313" key="3">
    <source>
        <dbReference type="EMBL" id="GAA2200895.1"/>
    </source>
</evidence>
<organism evidence="3 4">
    <name type="scientific">Sinomonas flava</name>
    <dbReference type="NCBI Taxonomy" id="496857"/>
    <lineage>
        <taxon>Bacteria</taxon>
        <taxon>Bacillati</taxon>
        <taxon>Actinomycetota</taxon>
        <taxon>Actinomycetes</taxon>
        <taxon>Micrococcales</taxon>
        <taxon>Micrococcaceae</taxon>
        <taxon>Sinomonas</taxon>
    </lineage>
</organism>
<dbReference type="InterPro" id="IPR038765">
    <property type="entry name" value="Papain-like_cys_pep_sf"/>
</dbReference>
<dbReference type="Proteomes" id="UP001500432">
    <property type="component" value="Unassembled WGS sequence"/>
</dbReference>
<reference evidence="3 4" key="1">
    <citation type="journal article" date="2019" name="Int. J. Syst. Evol. Microbiol.">
        <title>The Global Catalogue of Microorganisms (GCM) 10K type strain sequencing project: providing services to taxonomists for standard genome sequencing and annotation.</title>
        <authorList>
            <consortium name="The Broad Institute Genomics Platform"/>
            <consortium name="The Broad Institute Genome Sequencing Center for Infectious Disease"/>
            <person name="Wu L."/>
            <person name="Ma J."/>
        </authorList>
    </citation>
    <scope>NUCLEOTIDE SEQUENCE [LARGE SCALE GENOMIC DNA]</scope>
    <source>
        <strain evidence="3 4">JCM 16034</strain>
    </source>
</reference>
<evidence type="ECO:0000313" key="4">
    <source>
        <dbReference type="Proteomes" id="UP001500432"/>
    </source>
</evidence>
<comment type="caution">
    <text evidence="3">The sequence shown here is derived from an EMBL/GenBank/DDBJ whole genome shotgun (WGS) entry which is preliminary data.</text>
</comment>
<dbReference type="PANTHER" id="PTHR11786:SF0">
    <property type="entry name" value="ARYLAMINE N-ACETYLTRANSFERASE 4-RELATED"/>
    <property type="match status" value="1"/>
</dbReference>
<dbReference type="SUPFAM" id="SSF54001">
    <property type="entry name" value="Cysteine proteinases"/>
    <property type="match status" value="1"/>
</dbReference>
<accession>A0ABN3BVE7</accession>
<name>A0ABN3BVE7_9MICC</name>
<comment type="similarity">
    <text evidence="1 2">Belongs to the arylamine N-acetyltransferase family.</text>
</comment>